<sequence length="512" mass="57369">MNITVDIEYREIYRNVHNLFNLPFVNRERTRQDNVNASVRSISIRNLNEFQDIHSREHQIANQLSVAENIGSSNLVHQETETNAIALSDFNRTPDNLITHNSLYNVPRQSSSNSTVSNIVSTASDLLPRATTTSSDVSFNRANVVTFTPTAITSSSTTTASTNCAFDRNFVSTSISPATVRQISEEGVTQTSEEGVTQTSEEGVTQTSEEGVTQTSEEGVTQMVSETSQNSTKGNAGRPTYSELGIITERPKRLEYAVLAKRMETFTSWPRDHHLRPKELAEGGFYYAGYGDCARCFYCGGGLRNWEDEDDVWVEHARWFPKCAYIRQQMGQVFVDIVQELNKSHDHIPFTMVMEKMGDAPSAFQLDTRDTPLKRDPAVKTMVDMGFPYAEVIAVAEAIKNEGNVLSADTIYERLVSGNIKRRPNASKLKALELDKVNSETLARDAEKLKTLKEHNNQHRQQTLCKICMEKNVEVVFLPCGHLVSCTECADAMKYCPVCRNLVRGTVRVFMG</sequence>
<comment type="similarity">
    <text evidence="1">Belongs to the IAP family.</text>
</comment>
<reference evidence="9" key="1">
    <citation type="submission" date="2020-05" db="UniProtKB">
        <authorList>
            <consortium name="EnsemblMetazoa"/>
        </authorList>
    </citation>
    <scope>IDENTIFICATION</scope>
    <source>
        <strain evidence="9">BB02</strain>
    </source>
</reference>
<keyword evidence="6" id="KW-0175">Coiled coil</keyword>
<dbReference type="GO" id="GO:0005634">
    <property type="term" value="C:nucleus"/>
    <property type="evidence" value="ECO:0007669"/>
    <property type="project" value="TreeGrafter"/>
</dbReference>
<dbReference type="SUPFAM" id="SSF57924">
    <property type="entry name" value="Inhibitor of apoptosis (IAP) repeat"/>
    <property type="match status" value="1"/>
</dbReference>
<evidence type="ECO:0000256" key="6">
    <source>
        <dbReference type="SAM" id="Coils"/>
    </source>
</evidence>
<dbReference type="GO" id="GO:0051726">
    <property type="term" value="P:regulation of cell cycle"/>
    <property type="evidence" value="ECO:0007669"/>
    <property type="project" value="TreeGrafter"/>
</dbReference>
<gene>
    <name evidence="9" type="primary">106069079</name>
</gene>
<dbReference type="PROSITE" id="PS50143">
    <property type="entry name" value="BIR_REPEAT_2"/>
    <property type="match status" value="1"/>
</dbReference>
<dbReference type="InterPro" id="IPR050784">
    <property type="entry name" value="IAP"/>
</dbReference>
<keyword evidence="2" id="KW-0479">Metal-binding</keyword>
<evidence type="ECO:0000256" key="2">
    <source>
        <dbReference type="ARBA" id="ARBA00022723"/>
    </source>
</evidence>
<evidence type="ECO:0000256" key="3">
    <source>
        <dbReference type="ARBA" id="ARBA00022771"/>
    </source>
</evidence>
<evidence type="ECO:0000256" key="4">
    <source>
        <dbReference type="ARBA" id="ARBA00022833"/>
    </source>
</evidence>
<feature type="domain" description="RING-type" evidence="8">
    <location>
        <begin position="465"/>
        <end position="500"/>
    </location>
</feature>
<dbReference type="InterPro" id="IPR001370">
    <property type="entry name" value="BIR_rpt"/>
</dbReference>
<dbReference type="EnsemblMetazoa" id="BGLB028259-RB">
    <property type="protein sequence ID" value="BGLB028259-PB"/>
    <property type="gene ID" value="BGLB028259"/>
</dbReference>
<dbReference type="GO" id="GO:0043027">
    <property type="term" value="F:cysteine-type endopeptidase inhibitor activity involved in apoptotic process"/>
    <property type="evidence" value="ECO:0007669"/>
    <property type="project" value="TreeGrafter"/>
</dbReference>
<dbReference type="KEGG" id="bgt:106069079"/>
<dbReference type="PANTHER" id="PTHR10044:SF139">
    <property type="entry name" value="DEATH-ASSOCIATED INHIBITOR OF APOPTOSIS 2"/>
    <property type="match status" value="1"/>
</dbReference>
<dbReference type="GO" id="GO:0061630">
    <property type="term" value="F:ubiquitin protein ligase activity"/>
    <property type="evidence" value="ECO:0007669"/>
    <property type="project" value="TreeGrafter"/>
</dbReference>
<evidence type="ECO:0000256" key="1">
    <source>
        <dbReference type="ARBA" id="ARBA00006672"/>
    </source>
</evidence>
<dbReference type="Pfam" id="PF00653">
    <property type="entry name" value="BIR"/>
    <property type="match status" value="1"/>
</dbReference>
<dbReference type="FunFam" id="1.10.1170.10:FF:000002">
    <property type="entry name" value="Baculoviral IAP repeat containing 7"/>
    <property type="match status" value="1"/>
</dbReference>
<dbReference type="InterPro" id="IPR013083">
    <property type="entry name" value="Znf_RING/FYVE/PHD"/>
</dbReference>
<evidence type="ECO:0000256" key="5">
    <source>
        <dbReference type="PROSITE-ProRule" id="PRU00175"/>
    </source>
</evidence>
<dbReference type="GO" id="GO:0008270">
    <property type="term" value="F:zinc ion binding"/>
    <property type="evidence" value="ECO:0007669"/>
    <property type="project" value="UniProtKB-KW"/>
</dbReference>
<dbReference type="GO" id="GO:0005737">
    <property type="term" value="C:cytoplasm"/>
    <property type="evidence" value="ECO:0007669"/>
    <property type="project" value="TreeGrafter"/>
</dbReference>
<dbReference type="VEuPathDB" id="VectorBase:BGLB028259"/>
<evidence type="ECO:0000313" key="9">
    <source>
        <dbReference type="EnsemblMetazoa" id="BGLB028259-PB"/>
    </source>
</evidence>
<evidence type="ECO:0000256" key="7">
    <source>
        <dbReference type="SAM" id="MobiDB-lite"/>
    </source>
</evidence>
<dbReference type="AlphaFoldDB" id="A0A2C9L8L9"/>
<feature type="coiled-coil region" evidence="6">
    <location>
        <begin position="429"/>
        <end position="462"/>
    </location>
</feature>
<dbReference type="STRING" id="6526.A0A2C9L8L9"/>
<dbReference type="PROSITE" id="PS50089">
    <property type="entry name" value="ZF_RING_2"/>
    <property type="match status" value="1"/>
</dbReference>
<dbReference type="Proteomes" id="UP000076420">
    <property type="component" value="Unassembled WGS sequence"/>
</dbReference>
<dbReference type="SMART" id="SM00184">
    <property type="entry name" value="RING"/>
    <property type="match status" value="1"/>
</dbReference>
<accession>A0A2C9L8L9</accession>
<evidence type="ECO:0000313" key="10">
    <source>
        <dbReference type="Proteomes" id="UP000076420"/>
    </source>
</evidence>
<dbReference type="GO" id="GO:0031398">
    <property type="term" value="P:positive regulation of protein ubiquitination"/>
    <property type="evidence" value="ECO:0007669"/>
    <property type="project" value="TreeGrafter"/>
</dbReference>
<dbReference type="OrthoDB" id="4034597at2759"/>
<dbReference type="SMART" id="SM00238">
    <property type="entry name" value="BIR"/>
    <property type="match status" value="1"/>
</dbReference>
<dbReference type="CDD" id="cd00022">
    <property type="entry name" value="BIR"/>
    <property type="match status" value="1"/>
</dbReference>
<dbReference type="Pfam" id="PF13920">
    <property type="entry name" value="zf-C3HC4_3"/>
    <property type="match status" value="1"/>
</dbReference>
<dbReference type="VEuPathDB" id="VectorBase:BGLAX_046142"/>
<protein>
    <recommendedName>
        <fullName evidence="8">RING-type domain-containing protein</fullName>
    </recommendedName>
</protein>
<dbReference type="CDD" id="cd16713">
    <property type="entry name" value="RING-HC_BIRC2_3_7"/>
    <property type="match status" value="1"/>
</dbReference>
<dbReference type="Gene3D" id="1.10.1170.10">
    <property type="entry name" value="Inhibitor Of Apoptosis Protein (2mihbC-IAP-1), Chain A"/>
    <property type="match status" value="1"/>
</dbReference>
<feature type="region of interest" description="Disordered" evidence="7">
    <location>
        <begin position="184"/>
        <end position="216"/>
    </location>
</feature>
<dbReference type="Gene3D" id="3.30.40.10">
    <property type="entry name" value="Zinc/RING finger domain, C3HC4 (zinc finger)"/>
    <property type="match status" value="1"/>
</dbReference>
<keyword evidence="3 5" id="KW-0863">Zinc-finger</keyword>
<keyword evidence="4" id="KW-0862">Zinc</keyword>
<dbReference type="InterPro" id="IPR001841">
    <property type="entry name" value="Znf_RING"/>
</dbReference>
<organism evidence="9 10">
    <name type="scientific">Biomphalaria glabrata</name>
    <name type="common">Bloodfluke planorb</name>
    <name type="synonym">Freshwater snail</name>
    <dbReference type="NCBI Taxonomy" id="6526"/>
    <lineage>
        <taxon>Eukaryota</taxon>
        <taxon>Metazoa</taxon>
        <taxon>Spiralia</taxon>
        <taxon>Lophotrochozoa</taxon>
        <taxon>Mollusca</taxon>
        <taxon>Gastropoda</taxon>
        <taxon>Heterobranchia</taxon>
        <taxon>Euthyneura</taxon>
        <taxon>Panpulmonata</taxon>
        <taxon>Hygrophila</taxon>
        <taxon>Lymnaeoidea</taxon>
        <taxon>Planorbidae</taxon>
        <taxon>Biomphalaria</taxon>
    </lineage>
</organism>
<evidence type="ECO:0000259" key="8">
    <source>
        <dbReference type="PROSITE" id="PS50089"/>
    </source>
</evidence>
<dbReference type="GO" id="GO:0043066">
    <property type="term" value="P:negative regulation of apoptotic process"/>
    <property type="evidence" value="ECO:0007669"/>
    <property type="project" value="TreeGrafter"/>
</dbReference>
<dbReference type="PANTHER" id="PTHR10044">
    <property type="entry name" value="INHIBITOR OF APOPTOSIS"/>
    <property type="match status" value="1"/>
</dbReference>
<name>A0A2C9L8L9_BIOGL</name>
<proteinExistence type="inferred from homology"/>